<name>A0A265UTG3_9FLAO</name>
<sequence length="284" mass="33088">MSYRYTIILFFLVSLISHTQSIDLSIANRKQFVSVKSLPELNPNDISEKIILPEDTLVYIKQKFTSADLDYYCKCIENEEIANSYYAFAFTKRQKGFQNDRVTQWNADIILFIDKKIPKNVQKDFKKFIKPISNLKNLKINYSKDPLNSNYHIIASDTSLKIYKNDKDSLDIEHALSGATYQLISDSNDKYYSAKLSLDIDATQDSELLLKKMKQLFFLSLAQFQIGSRNQNDSLLSLDYNNSENISSYDIAILKLHYIRIHDYPFTKKDFSTFYKKLKPLCSE</sequence>
<reference evidence="1 2" key="1">
    <citation type="submission" date="2017-05" db="EMBL/GenBank/DDBJ databases">
        <title>The draft genome sequence of Idiomarina salinarum WNB302.</title>
        <authorList>
            <person name="Sun Y."/>
            <person name="Chen B."/>
            <person name="Du Z."/>
        </authorList>
    </citation>
    <scope>NUCLEOTIDE SEQUENCE [LARGE SCALE GENOMIC DNA]</scope>
    <source>
        <strain evidence="1 2">WNB302</strain>
    </source>
</reference>
<dbReference type="Proteomes" id="UP000216840">
    <property type="component" value="Unassembled WGS sequence"/>
</dbReference>
<keyword evidence="2" id="KW-1185">Reference proteome</keyword>
<comment type="caution">
    <text evidence="1">The sequence shown here is derived from an EMBL/GenBank/DDBJ whole genome shotgun (WGS) entry which is preliminary data.</text>
</comment>
<dbReference type="EMBL" id="NGJN01000004">
    <property type="protein sequence ID" value="OZV68591.1"/>
    <property type="molecule type" value="Genomic_DNA"/>
</dbReference>
<evidence type="ECO:0000313" key="2">
    <source>
        <dbReference type="Proteomes" id="UP000216840"/>
    </source>
</evidence>
<evidence type="ECO:0000313" key="1">
    <source>
        <dbReference type="EMBL" id="OZV68591.1"/>
    </source>
</evidence>
<dbReference type="AlphaFoldDB" id="A0A265UTG3"/>
<accession>A0A265UTG3</accession>
<gene>
    <name evidence="1" type="ORF">CA834_08965</name>
</gene>
<proteinExistence type="predicted"/>
<organism evidence="1 2">
    <name type="scientific">Winogradskyella aurantia</name>
    <dbReference type="NCBI Taxonomy" id="1915063"/>
    <lineage>
        <taxon>Bacteria</taxon>
        <taxon>Pseudomonadati</taxon>
        <taxon>Bacteroidota</taxon>
        <taxon>Flavobacteriia</taxon>
        <taxon>Flavobacteriales</taxon>
        <taxon>Flavobacteriaceae</taxon>
        <taxon>Winogradskyella</taxon>
    </lineage>
</organism>
<protein>
    <submittedName>
        <fullName evidence="1">Uncharacterized protein</fullName>
    </submittedName>
</protein>